<gene>
    <name evidence="2" type="ORF">CAZ10_10205</name>
</gene>
<reference evidence="3" key="1">
    <citation type="submission" date="2017-05" db="EMBL/GenBank/DDBJ databases">
        <authorList>
            <person name="Giani T."/>
            <person name="Arena F."/>
            <person name="Pollini S."/>
            <person name="Di Pilato V."/>
            <person name="D'Andrea M.M."/>
            <person name="Henrici De Angelis L."/>
            <person name="Bassetti M."/>
            <person name="Rossolini G.M."/>
        </authorList>
    </citation>
    <scope>NUCLEOTIDE SEQUENCE [LARGE SCALE GENOMIC DNA]</scope>
    <source>
        <strain evidence="3">S567_C10_BS</strain>
    </source>
</reference>
<comment type="caution">
    <text evidence="2">The sequence shown here is derived from an EMBL/GenBank/DDBJ whole genome shotgun (WGS) entry which is preliminary data.</text>
</comment>
<name>A0A241XS07_PSEAI</name>
<dbReference type="EMBL" id="NFFZ01000004">
    <property type="protein sequence ID" value="OTI63197.1"/>
    <property type="molecule type" value="Genomic_DNA"/>
</dbReference>
<dbReference type="Proteomes" id="UP000194857">
    <property type="component" value="Unassembled WGS sequence"/>
</dbReference>
<evidence type="ECO:0000313" key="2">
    <source>
        <dbReference type="EMBL" id="OTI63197.1"/>
    </source>
</evidence>
<organism evidence="2 3">
    <name type="scientific">Pseudomonas aeruginosa</name>
    <dbReference type="NCBI Taxonomy" id="287"/>
    <lineage>
        <taxon>Bacteria</taxon>
        <taxon>Pseudomonadati</taxon>
        <taxon>Pseudomonadota</taxon>
        <taxon>Gammaproteobacteria</taxon>
        <taxon>Pseudomonadales</taxon>
        <taxon>Pseudomonadaceae</taxon>
        <taxon>Pseudomonas</taxon>
    </lineage>
</organism>
<dbReference type="AlphaFoldDB" id="A0A241XS07"/>
<accession>A0A241XS07</accession>
<evidence type="ECO:0000256" key="1">
    <source>
        <dbReference type="SAM" id="MobiDB-lite"/>
    </source>
</evidence>
<dbReference type="RefSeq" id="WP_065327494.1">
    <property type="nucleotide sequence ID" value="NZ_NFFZ01000004.1"/>
</dbReference>
<feature type="region of interest" description="Disordered" evidence="1">
    <location>
        <begin position="1"/>
        <end position="36"/>
    </location>
</feature>
<feature type="compositionally biased region" description="Basic and acidic residues" evidence="1">
    <location>
        <begin position="1"/>
        <end position="12"/>
    </location>
</feature>
<protein>
    <submittedName>
        <fullName evidence="2">Uncharacterized protein</fullName>
    </submittedName>
</protein>
<evidence type="ECO:0000313" key="3">
    <source>
        <dbReference type="Proteomes" id="UP000194857"/>
    </source>
</evidence>
<sequence length="86" mass="10031">MSEQASHWREFRPSSWTRSDMAGAAQPHGSNDEPEADYWHAWPPYITGDKSDVGHPSRVMRRRFKTKEAAMAYADRIWPIGRWQEA</sequence>
<proteinExistence type="predicted"/>